<dbReference type="EMBL" id="CM001151">
    <property type="protein sequence ID" value="EGE32254.1"/>
    <property type="molecule type" value="Genomic_DNA"/>
</dbReference>
<dbReference type="AlphaFoldDB" id="A0A8X6EWM7"/>
<evidence type="ECO:0000313" key="1">
    <source>
        <dbReference type="EMBL" id="EGE32254.1"/>
    </source>
</evidence>
<protein>
    <submittedName>
        <fullName evidence="1">Uncharacterized protein</fullName>
    </submittedName>
</protein>
<name>A0A8X6EWM7_SALDU</name>
<reference evidence="1" key="1">
    <citation type="journal article" date="2011" name="J. Bacteriol.">
        <title>Genome sequences of Salmonella enterica serovar typhimurium, Choleraesuis, Dublin, and Gallinarum strains of well- defined virulence in food-producing animals.</title>
        <authorList>
            <person name="Richardson E.J."/>
            <person name="Limaye B."/>
            <person name="Inamdar H."/>
            <person name="Datta A."/>
            <person name="Manjari K.S."/>
            <person name="Pullinger G.D."/>
            <person name="Thomson N.R."/>
            <person name="Joshi R.R."/>
            <person name="Watson M."/>
            <person name="Stevens M.P."/>
        </authorList>
    </citation>
    <scope>NUCLEOTIDE SEQUENCE [LARGE SCALE GENOMIC DNA]</scope>
    <source>
        <strain evidence="1">3246</strain>
    </source>
</reference>
<organism evidence="1 2">
    <name type="scientific">Salmonella enterica subsp. enterica serovar Dublin str. SD3246</name>
    <dbReference type="NCBI Taxonomy" id="909945"/>
    <lineage>
        <taxon>Bacteria</taxon>
        <taxon>Pseudomonadati</taxon>
        <taxon>Pseudomonadota</taxon>
        <taxon>Gammaproteobacteria</taxon>
        <taxon>Enterobacterales</taxon>
        <taxon>Enterobacteriaceae</taxon>
        <taxon>Salmonella</taxon>
    </lineage>
</organism>
<evidence type="ECO:0000313" key="2">
    <source>
        <dbReference type="Proteomes" id="UP000002794"/>
    </source>
</evidence>
<accession>A0A8X6EWM7</accession>
<sequence>MEFSLRLIHNPVFSVFLNYRYTSHLPDATKIKITSAIVIGLHK</sequence>
<proteinExistence type="predicted"/>
<gene>
    <name evidence="1" type="ORF">SD3246_4470</name>
</gene>
<dbReference type="Proteomes" id="UP000002794">
    <property type="component" value="Chromosome"/>
</dbReference>